<accession>A0A255XST3</accession>
<name>A0A255XST3_9PROT</name>
<dbReference type="Proteomes" id="UP000216361">
    <property type="component" value="Unassembled WGS sequence"/>
</dbReference>
<evidence type="ECO:0000313" key="2">
    <source>
        <dbReference type="Proteomes" id="UP000216361"/>
    </source>
</evidence>
<organism evidence="1 2">
    <name type="scientific">Elstera cyanobacteriorum</name>
    <dbReference type="NCBI Taxonomy" id="2022747"/>
    <lineage>
        <taxon>Bacteria</taxon>
        <taxon>Pseudomonadati</taxon>
        <taxon>Pseudomonadota</taxon>
        <taxon>Alphaproteobacteria</taxon>
        <taxon>Rhodospirillales</taxon>
        <taxon>Rhodospirillaceae</taxon>
        <taxon>Elstera</taxon>
    </lineage>
</organism>
<keyword evidence="2" id="KW-1185">Reference proteome</keyword>
<reference evidence="1 2" key="1">
    <citation type="submission" date="2017-07" db="EMBL/GenBank/DDBJ databases">
        <title>Elstera cyanobacteriorum sp. nov., a novel bacterium isolated from cyanobacterial aggregates in a eutrophic lake.</title>
        <authorList>
            <person name="Cai H."/>
        </authorList>
    </citation>
    <scope>NUCLEOTIDE SEQUENCE [LARGE SCALE GENOMIC DNA]</scope>
    <source>
        <strain evidence="1 2">TH019</strain>
    </source>
</reference>
<sequence>MAKPPMPVPGAERDPLAEEIEMKLRGVDGGVRVSLVKQINKLVEKNPEVFVSNMRNWMNQGRHDD</sequence>
<dbReference type="EMBL" id="NOXS01000031">
    <property type="protein sequence ID" value="OYQ19434.1"/>
    <property type="molecule type" value="Genomic_DNA"/>
</dbReference>
<protein>
    <submittedName>
        <fullName evidence="1">Uncharacterized protein</fullName>
    </submittedName>
</protein>
<comment type="caution">
    <text evidence="1">The sequence shown here is derived from an EMBL/GenBank/DDBJ whole genome shotgun (WGS) entry which is preliminary data.</text>
</comment>
<proteinExistence type="predicted"/>
<dbReference type="OrthoDB" id="9932529at2"/>
<gene>
    <name evidence="1" type="ORF">CHR90_08410</name>
</gene>
<evidence type="ECO:0000313" key="1">
    <source>
        <dbReference type="EMBL" id="OYQ19434.1"/>
    </source>
</evidence>
<dbReference type="AlphaFoldDB" id="A0A255XST3"/>
<dbReference type="RefSeq" id="WP_094408539.1">
    <property type="nucleotide sequence ID" value="NZ_BMJZ01000004.1"/>
</dbReference>